<dbReference type="EMBL" id="JAYKLX010000006">
    <property type="protein sequence ID" value="MEB3346514.1"/>
    <property type="molecule type" value="Genomic_DNA"/>
</dbReference>
<keyword evidence="1" id="KW-1133">Transmembrane helix</keyword>
<dbReference type="RefSeq" id="WP_324180543.1">
    <property type="nucleotide sequence ID" value="NZ_BAABAW010000006.1"/>
</dbReference>
<feature type="transmembrane region" description="Helical" evidence="1">
    <location>
        <begin position="45"/>
        <end position="62"/>
    </location>
</feature>
<evidence type="ECO:0000256" key="1">
    <source>
        <dbReference type="SAM" id="Phobius"/>
    </source>
</evidence>
<keyword evidence="3" id="KW-1185">Reference proteome</keyword>
<sequence>MARSINEIQQSMLDRLTRVPELSTLEILTDDEQKSIARLTSTSRVSIWRLWIYIVAFAIWVFERLFDVHQQEIEELISLNQIGTARWYRKKALDFQFGFSLGESDVYDNTGVEQSKVLASKIVKYAAVQEVGNVLVIKVAKEQGGDLAQLDQELELPAFRRYMELIRYAGVRINVVSQPADTLKLILNIAYDSQVLDENGIRIVGKEGEPDEPVNAAIQDFLYNLEFNGSLILSKLDDRLQRIDGVLWSSIVEGSAKYGTKDYELINETYTAQAGYMRLDVDNTIVNYLPDGKQE</sequence>
<organism evidence="2 3">
    <name type="scientific">Aquimarina gracilis</name>
    <dbReference type="NCBI Taxonomy" id="874422"/>
    <lineage>
        <taxon>Bacteria</taxon>
        <taxon>Pseudomonadati</taxon>
        <taxon>Bacteroidota</taxon>
        <taxon>Flavobacteriia</taxon>
        <taxon>Flavobacteriales</taxon>
        <taxon>Flavobacteriaceae</taxon>
        <taxon>Aquimarina</taxon>
    </lineage>
</organism>
<comment type="caution">
    <text evidence="2">The sequence shown here is derived from an EMBL/GenBank/DDBJ whole genome shotgun (WGS) entry which is preliminary data.</text>
</comment>
<evidence type="ECO:0000313" key="2">
    <source>
        <dbReference type="EMBL" id="MEB3346514.1"/>
    </source>
</evidence>
<protein>
    <submittedName>
        <fullName evidence="2">Nucleotidyltransferase</fullName>
    </submittedName>
</protein>
<reference evidence="2 3" key="1">
    <citation type="journal article" date="2013" name="Int. J. Syst. Evol. Microbiol.">
        <title>Aquimarina gracilis sp. nov., isolated from the gut microflora of a mussel, Mytilus coruscus, and emended description of Aquimarina spongiae.</title>
        <authorList>
            <person name="Park S.C."/>
            <person name="Choe H.N."/>
            <person name="Baik K.S."/>
            <person name="Seong C.N."/>
        </authorList>
    </citation>
    <scope>NUCLEOTIDE SEQUENCE [LARGE SCALE GENOMIC DNA]</scope>
    <source>
        <strain evidence="2 3">PSC32</strain>
    </source>
</reference>
<gene>
    <name evidence="2" type="ORF">U6A24_13635</name>
</gene>
<keyword evidence="1" id="KW-0812">Transmembrane</keyword>
<proteinExistence type="predicted"/>
<accession>A0ABU5ZXA9</accession>
<dbReference type="Proteomes" id="UP001327027">
    <property type="component" value="Unassembled WGS sequence"/>
</dbReference>
<evidence type="ECO:0000313" key="3">
    <source>
        <dbReference type="Proteomes" id="UP001327027"/>
    </source>
</evidence>
<keyword evidence="1" id="KW-0472">Membrane</keyword>
<name>A0ABU5ZXA9_9FLAO</name>